<dbReference type="Proteomes" id="UP001365405">
    <property type="component" value="Unassembled WGS sequence"/>
</dbReference>
<keyword evidence="3" id="KW-1185">Reference proteome</keyword>
<gene>
    <name evidence="2" type="ORF">AACH10_08670</name>
</gene>
<reference evidence="2 3" key="1">
    <citation type="submission" date="2024-04" db="EMBL/GenBank/DDBJ databases">
        <title>Novel species of the genus Ideonella isolated from streams.</title>
        <authorList>
            <person name="Lu H."/>
        </authorList>
    </citation>
    <scope>NUCLEOTIDE SEQUENCE [LARGE SCALE GENOMIC DNA]</scope>
    <source>
        <strain evidence="2 3">DXS22W</strain>
    </source>
</reference>
<evidence type="ECO:0000256" key="1">
    <source>
        <dbReference type="SAM" id="MobiDB-lite"/>
    </source>
</evidence>
<dbReference type="PANTHER" id="PTHR43459:SF1">
    <property type="entry name" value="EG:BACN32G11.4 PROTEIN"/>
    <property type="match status" value="1"/>
</dbReference>
<evidence type="ECO:0000313" key="2">
    <source>
        <dbReference type="EMBL" id="MEK8050311.1"/>
    </source>
</evidence>
<dbReference type="CDD" id="cd06558">
    <property type="entry name" value="crotonase-like"/>
    <property type="match status" value="1"/>
</dbReference>
<evidence type="ECO:0000313" key="3">
    <source>
        <dbReference type="Proteomes" id="UP001365405"/>
    </source>
</evidence>
<protein>
    <submittedName>
        <fullName evidence="2">Enoyl-CoA hydratase-related protein</fullName>
    </submittedName>
</protein>
<dbReference type="InterPro" id="IPR029045">
    <property type="entry name" value="ClpP/crotonase-like_dom_sf"/>
</dbReference>
<accession>A0ABU9CHA2</accession>
<dbReference type="Pfam" id="PF00378">
    <property type="entry name" value="ECH_1"/>
    <property type="match status" value="1"/>
</dbReference>
<comment type="caution">
    <text evidence="2">The sequence shown here is derived from an EMBL/GenBank/DDBJ whole genome shotgun (WGS) entry which is preliminary data.</text>
</comment>
<dbReference type="RefSeq" id="WP_341409995.1">
    <property type="nucleotide sequence ID" value="NZ_JBBUTH010000004.1"/>
</dbReference>
<organism evidence="2 3">
    <name type="scientific">Pseudaquabacterium inlustre</name>
    <dbReference type="NCBI Taxonomy" id="2984192"/>
    <lineage>
        <taxon>Bacteria</taxon>
        <taxon>Pseudomonadati</taxon>
        <taxon>Pseudomonadota</taxon>
        <taxon>Betaproteobacteria</taxon>
        <taxon>Burkholderiales</taxon>
        <taxon>Sphaerotilaceae</taxon>
        <taxon>Pseudaquabacterium</taxon>
    </lineage>
</organism>
<feature type="region of interest" description="Disordered" evidence="1">
    <location>
        <begin position="249"/>
        <end position="269"/>
    </location>
</feature>
<dbReference type="InterPro" id="IPR001753">
    <property type="entry name" value="Enoyl-CoA_hydra/iso"/>
</dbReference>
<dbReference type="SUPFAM" id="SSF52096">
    <property type="entry name" value="ClpP/crotonase"/>
    <property type="match status" value="1"/>
</dbReference>
<name>A0ABU9CHA2_9BURK</name>
<feature type="compositionally biased region" description="Basic and acidic residues" evidence="1">
    <location>
        <begin position="249"/>
        <end position="263"/>
    </location>
</feature>
<sequence length="269" mass="28769">MHSDPLPPGPPRLHIDGGHATLTLNRPAHHNRLQVEDLRTLQQHFATLAAEPALRVVVLAAEGRSFCSGFDLGALAATPDGMAGANTAGASAGPRLFEETVDALEALPVPTVCRLQGGVYGGATDLALACDFRIGVDGMVLRMPAARIGLHYYASGLRRYVARLGLQQAKRLFLLAEDVPATELLAMGYLDRLVPAAQLDAELAQLVAALEAGAPLALRGMKTSLNEIARGEFHLSALREREARCADSDDLREGQRAMAEKRAPRFQGR</sequence>
<dbReference type="Gene3D" id="3.90.226.10">
    <property type="entry name" value="2-enoyl-CoA Hydratase, Chain A, domain 1"/>
    <property type="match status" value="1"/>
</dbReference>
<proteinExistence type="predicted"/>
<dbReference type="EMBL" id="JBBUTH010000004">
    <property type="protein sequence ID" value="MEK8050311.1"/>
    <property type="molecule type" value="Genomic_DNA"/>
</dbReference>
<dbReference type="PANTHER" id="PTHR43459">
    <property type="entry name" value="ENOYL-COA HYDRATASE"/>
    <property type="match status" value="1"/>
</dbReference>